<dbReference type="AlphaFoldDB" id="A0A9P8W6J5"/>
<feature type="compositionally biased region" description="Basic residues" evidence="1">
    <location>
        <begin position="498"/>
        <end position="510"/>
    </location>
</feature>
<evidence type="ECO:0000259" key="2">
    <source>
        <dbReference type="Pfam" id="PF09362"/>
    </source>
</evidence>
<accession>A0A9P8W6J5</accession>
<protein>
    <recommendedName>
        <fullName evidence="2">DUF1996 domain-containing protein</fullName>
    </recommendedName>
</protein>
<feature type="domain" description="DUF1996" evidence="2">
    <location>
        <begin position="40"/>
        <end position="301"/>
    </location>
</feature>
<feature type="region of interest" description="Disordered" evidence="1">
    <location>
        <begin position="393"/>
        <end position="472"/>
    </location>
</feature>
<dbReference type="PANTHER" id="PTHR43662">
    <property type="match status" value="1"/>
</dbReference>
<dbReference type="PANTHER" id="PTHR43662:SF11">
    <property type="entry name" value="WSC DOMAIN-CONTAINING PROTEIN"/>
    <property type="match status" value="1"/>
</dbReference>
<keyword evidence="4" id="KW-1185">Reference proteome</keyword>
<feature type="compositionally biased region" description="Low complexity" evidence="1">
    <location>
        <begin position="393"/>
        <end position="407"/>
    </location>
</feature>
<sequence>MKFTVANTIAALAGVAAAKDTGTFAVLRFNGKELTKGRVDPILAPGKVFTHVHSVMGGSGFSKSATGKDLLESKCSNANVKGDNSAYWFPSLYFHDPKTGKFESVEMYYFNAYYFFEATNDDIKAFPVGLNMVSGSAMSRTMPETGSKANLDPSKGPVNPARLTCPRLNNIYDPPSWNTDSDGTMEGVGDPNNLGEGVGFPYRTCDGKYSPLRADVHFPSCYNPDAGLTDYKNNMAWPEDNKGKLDCPNGYIHVPHLFYEVYWDTQKFQGRWEEGKEDQPFVWSNGDVTGYSSHADFIAGWDEELLQHIIDTCDAGTGGMDNCPGLFYGKNTQECHIESGVDEEVDGILSKLPGDNPLSGFKYGSAGSSSSSGSENSSSAAAEKTSATSKVSSAAQSTAASSQYSVQEEPTTEIPSQATQTAEAVSSSSKPVYSQPPGAVSGSSQAEAVSSQTEAAKPTGLSTHDSKPTTCRQRVHTVWNTVTVTAEAPKQTNVYKRDHIRRHAHSHGRH</sequence>
<dbReference type="InterPro" id="IPR018535">
    <property type="entry name" value="DUF1996"/>
</dbReference>
<evidence type="ECO:0000256" key="1">
    <source>
        <dbReference type="SAM" id="MobiDB-lite"/>
    </source>
</evidence>
<evidence type="ECO:0000313" key="3">
    <source>
        <dbReference type="EMBL" id="KAH6888626.1"/>
    </source>
</evidence>
<dbReference type="EMBL" id="JAGPYM010000012">
    <property type="protein sequence ID" value="KAH6888626.1"/>
    <property type="molecule type" value="Genomic_DNA"/>
</dbReference>
<name>A0A9P8W6J5_9HYPO</name>
<dbReference type="OrthoDB" id="74764at2759"/>
<feature type="region of interest" description="Disordered" evidence="1">
    <location>
        <begin position="490"/>
        <end position="510"/>
    </location>
</feature>
<proteinExistence type="predicted"/>
<dbReference type="Proteomes" id="UP000777438">
    <property type="component" value="Unassembled WGS sequence"/>
</dbReference>
<reference evidence="3 4" key="1">
    <citation type="journal article" date="2021" name="Nat. Commun.">
        <title>Genetic determinants of endophytism in the Arabidopsis root mycobiome.</title>
        <authorList>
            <person name="Mesny F."/>
            <person name="Miyauchi S."/>
            <person name="Thiergart T."/>
            <person name="Pickel B."/>
            <person name="Atanasova L."/>
            <person name="Karlsson M."/>
            <person name="Huettel B."/>
            <person name="Barry K.W."/>
            <person name="Haridas S."/>
            <person name="Chen C."/>
            <person name="Bauer D."/>
            <person name="Andreopoulos W."/>
            <person name="Pangilinan J."/>
            <person name="LaButti K."/>
            <person name="Riley R."/>
            <person name="Lipzen A."/>
            <person name="Clum A."/>
            <person name="Drula E."/>
            <person name="Henrissat B."/>
            <person name="Kohler A."/>
            <person name="Grigoriev I.V."/>
            <person name="Martin F.M."/>
            <person name="Hacquard S."/>
        </authorList>
    </citation>
    <scope>NUCLEOTIDE SEQUENCE [LARGE SCALE GENOMIC DNA]</scope>
    <source>
        <strain evidence="3 4">MPI-CAGE-CH-0241</strain>
    </source>
</reference>
<comment type="caution">
    <text evidence="3">The sequence shown here is derived from an EMBL/GenBank/DDBJ whole genome shotgun (WGS) entry which is preliminary data.</text>
</comment>
<organism evidence="3 4">
    <name type="scientific">Thelonectria olida</name>
    <dbReference type="NCBI Taxonomy" id="1576542"/>
    <lineage>
        <taxon>Eukaryota</taxon>
        <taxon>Fungi</taxon>
        <taxon>Dikarya</taxon>
        <taxon>Ascomycota</taxon>
        <taxon>Pezizomycotina</taxon>
        <taxon>Sordariomycetes</taxon>
        <taxon>Hypocreomycetidae</taxon>
        <taxon>Hypocreales</taxon>
        <taxon>Nectriaceae</taxon>
        <taxon>Thelonectria</taxon>
    </lineage>
</organism>
<gene>
    <name evidence="3" type="ORF">B0T10DRAFT_549063</name>
</gene>
<feature type="compositionally biased region" description="Polar residues" evidence="1">
    <location>
        <begin position="413"/>
        <end position="432"/>
    </location>
</feature>
<feature type="compositionally biased region" description="Polar residues" evidence="1">
    <location>
        <begin position="441"/>
        <end position="472"/>
    </location>
</feature>
<dbReference type="Pfam" id="PF09362">
    <property type="entry name" value="DUF1996"/>
    <property type="match status" value="1"/>
</dbReference>
<evidence type="ECO:0000313" key="4">
    <source>
        <dbReference type="Proteomes" id="UP000777438"/>
    </source>
</evidence>